<evidence type="ECO:0000313" key="3">
    <source>
        <dbReference type="Proteomes" id="UP000016860"/>
    </source>
</evidence>
<keyword evidence="1" id="KW-1133">Transmembrane helix</keyword>
<dbReference type="AlphaFoldDB" id="U4QWI7"/>
<organism evidence="2 3">
    <name type="scientific">Ruminiclostridium papyrosolvens C7</name>
    <dbReference type="NCBI Taxonomy" id="1330534"/>
    <lineage>
        <taxon>Bacteria</taxon>
        <taxon>Bacillati</taxon>
        <taxon>Bacillota</taxon>
        <taxon>Clostridia</taxon>
        <taxon>Eubacteriales</taxon>
        <taxon>Oscillospiraceae</taxon>
        <taxon>Ruminiclostridium</taxon>
    </lineage>
</organism>
<dbReference type="EMBL" id="ATAY01000098">
    <property type="protein sequence ID" value="EPR07649.1"/>
    <property type="molecule type" value="Genomic_DNA"/>
</dbReference>
<comment type="caution">
    <text evidence="2">The sequence shown here is derived from an EMBL/GenBank/DDBJ whole genome shotgun (WGS) entry which is preliminary data.</text>
</comment>
<dbReference type="Proteomes" id="UP000016860">
    <property type="component" value="Unassembled WGS sequence"/>
</dbReference>
<evidence type="ECO:0000313" key="2">
    <source>
        <dbReference type="EMBL" id="EPR07649.1"/>
    </source>
</evidence>
<proteinExistence type="predicted"/>
<dbReference type="PATRIC" id="fig|1330534.3.peg.3909"/>
<keyword evidence="1" id="KW-0472">Membrane</keyword>
<keyword evidence="1" id="KW-0812">Transmembrane</keyword>
<gene>
    <name evidence="2" type="ORF">L323_19685</name>
</gene>
<feature type="transmembrane region" description="Helical" evidence="1">
    <location>
        <begin position="87"/>
        <end position="105"/>
    </location>
</feature>
<dbReference type="STRING" id="1330534.L323_19685"/>
<accession>U4QWI7</accession>
<name>U4QWI7_9FIRM</name>
<reference evidence="2 3" key="1">
    <citation type="journal article" date="2013" name="Genome Announc.">
        <title>Draft Genome Sequence of the Cellulolytic Bacterium Clostridium papyrosolvens C7 (ATCC 700395).</title>
        <authorList>
            <person name="Zepeda V."/>
            <person name="Dassa B."/>
            <person name="Borovok I."/>
            <person name="Lamed R."/>
            <person name="Bayer E.A."/>
            <person name="Cate J.H."/>
        </authorList>
    </citation>
    <scope>NUCLEOTIDE SEQUENCE [LARGE SCALE GENOMIC DNA]</scope>
    <source>
        <strain evidence="2 3">C7</strain>
    </source>
</reference>
<evidence type="ECO:0000256" key="1">
    <source>
        <dbReference type="SAM" id="Phobius"/>
    </source>
</evidence>
<protein>
    <submittedName>
        <fullName evidence="2">Uncharacterized protein</fullName>
    </submittedName>
</protein>
<dbReference type="RefSeq" id="WP_020817289.1">
    <property type="nucleotide sequence ID" value="NZ_ATAY01000098.1"/>
</dbReference>
<sequence>MVNIIPEMITQKWVVLLYFRTERSESMAGECGYHCLNEERIRTLEQNHSETKVYVKAIKEDLTEIKADIKKRNESDNKAWSPIMLELIKALTTAITVIGAIVGALKFTGK</sequence>